<keyword evidence="4" id="KW-0449">Lipoprotein</keyword>
<comment type="caution">
    <text evidence="4">The sequence shown here is derived from an EMBL/GenBank/DDBJ whole genome shotgun (WGS) entry which is preliminary data.</text>
</comment>
<feature type="domain" description="DUF3048" evidence="2">
    <location>
        <begin position="62"/>
        <end position="201"/>
    </location>
</feature>
<evidence type="ECO:0000313" key="5">
    <source>
        <dbReference type="Proteomes" id="UP000190080"/>
    </source>
</evidence>
<feature type="domain" description="DUF3048" evidence="3">
    <location>
        <begin position="229"/>
        <end position="334"/>
    </location>
</feature>
<dbReference type="InterPro" id="IPR035328">
    <property type="entry name" value="DUF3048_C"/>
</dbReference>
<keyword evidence="5" id="KW-1185">Reference proteome</keyword>
<dbReference type="InterPro" id="IPR021416">
    <property type="entry name" value="DUF3048_N"/>
</dbReference>
<proteinExistence type="predicted"/>
<dbReference type="RefSeq" id="WP_079424539.1">
    <property type="nucleotide sequence ID" value="NZ_MZGV01000023.1"/>
</dbReference>
<protein>
    <submittedName>
        <fullName evidence="4">Putative lipoprotein YerB</fullName>
    </submittedName>
</protein>
<dbReference type="AlphaFoldDB" id="A0A1V4IN82"/>
<dbReference type="Gene3D" id="3.50.90.10">
    <property type="entry name" value="YerB-like"/>
    <property type="match status" value="1"/>
</dbReference>
<gene>
    <name evidence="4" type="primary">yerB</name>
    <name evidence="4" type="ORF">CLORY_23240</name>
</gene>
<dbReference type="SUPFAM" id="SSF159774">
    <property type="entry name" value="YerB-like"/>
    <property type="match status" value="1"/>
</dbReference>
<evidence type="ECO:0000259" key="2">
    <source>
        <dbReference type="Pfam" id="PF11258"/>
    </source>
</evidence>
<dbReference type="Pfam" id="PF11258">
    <property type="entry name" value="DUF3048"/>
    <property type="match status" value="1"/>
</dbReference>
<evidence type="ECO:0000259" key="3">
    <source>
        <dbReference type="Pfam" id="PF17479"/>
    </source>
</evidence>
<evidence type="ECO:0000256" key="1">
    <source>
        <dbReference type="SAM" id="SignalP"/>
    </source>
</evidence>
<keyword evidence="1" id="KW-0732">Signal</keyword>
<dbReference type="InterPro" id="IPR023158">
    <property type="entry name" value="YerB-like_sf"/>
</dbReference>
<accession>A0A1V4IN82</accession>
<feature type="chain" id="PRO_5038982823" evidence="1">
    <location>
        <begin position="24"/>
        <end position="347"/>
    </location>
</feature>
<sequence>MNKRWFLSTLLVCSIFLSSCNGSSTKNTVKKSSDKPKSSIVSKEVIKKDTKKKAPIYRSVYTGLKISKKQYKNIPFMAVIENSRAARPQAGLSKADIVFETMAEGGVPRFMALFYSNSPKVIGPVRSARPYFLTLSVEFNLPFAHCGGSSEALNRIKTDSTIMSMNQYAYGNYYWRDPSRYAPHNLYTSAAKLRKLIRVKNYVHKPKSSLKFSTTYWNSNKTNIKNINMRFNSYYSTSYKYKNGLYYKYMDGIASMDKLYNKPLAFKNIIIQITDISTRKDTRLNIKQTGNGKGYVLSQGKLIKINWKKSSEKSPTIITDKNGSVIKLSRGNTWWHILDSSCKLSFK</sequence>
<dbReference type="STRING" id="1450648.CLORY_23240"/>
<dbReference type="EMBL" id="MZGV01000023">
    <property type="protein sequence ID" value="OPJ61284.1"/>
    <property type="molecule type" value="Genomic_DNA"/>
</dbReference>
<reference evidence="4 5" key="1">
    <citation type="submission" date="2017-03" db="EMBL/GenBank/DDBJ databases">
        <title>Genome sequence of Clostridium oryzae DSM 28571.</title>
        <authorList>
            <person name="Poehlein A."/>
            <person name="Daniel R."/>
        </authorList>
    </citation>
    <scope>NUCLEOTIDE SEQUENCE [LARGE SCALE GENOMIC DNA]</scope>
    <source>
        <strain evidence="4 5">DSM 28571</strain>
    </source>
</reference>
<name>A0A1V4IN82_9CLOT</name>
<evidence type="ECO:0000313" key="4">
    <source>
        <dbReference type="EMBL" id="OPJ61284.1"/>
    </source>
</evidence>
<feature type="signal peptide" evidence="1">
    <location>
        <begin position="1"/>
        <end position="23"/>
    </location>
</feature>
<organism evidence="4 5">
    <name type="scientific">Clostridium oryzae</name>
    <dbReference type="NCBI Taxonomy" id="1450648"/>
    <lineage>
        <taxon>Bacteria</taxon>
        <taxon>Bacillati</taxon>
        <taxon>Bacillota</taxon>
        <taxon>Clostridia</taxon>
        <taxon>Eubacteriales</taxon>
        <taxon>Clostridiaceae</taxon>
        <taxon>Clostridium</taxon>
    </lineage>
</organism>
<dbReference type="PROSITE" id="PS51257">
    <property type="entry name" value="PROKAR_LIPOPROTEIN"/>
    <property type="match status" value="1"/>
</dbReference>
<dbReference type="Proteomes" id="UP000190080">
    <property type="component" value="Unassembled WGS sequence"/>
</dbReference>
<dbReference type="Pfam" id="PF17479">
    <property type="entry name" value="DUF3048_C"/>
    <property type="match status" value="1"/>
</dbReference>
<dbReference type="OrthoDB" id="9779102at2"/>